<dbReference type="PANTHER" id="PTHR23028">
    <property type="entry name" value="ACETYLTRANSFERASE"/>
    <property type="match status" value="1"/>
</dbReference>
<evidence type="ECO:0000259" key="2">
    <source>
        <dbReference type="Pfam" id="PF01757"/>
    </source>
</evidence>
<dbReference type="Pfam" id="PF19040">
    <property type="entry name" value="SGNH"/>
    <property type="match status" value="1"/>
</dbReference>
<comment type="caution">
    <text evidence="4">The sequence shown here is derived from an EMBL/GenBank/DDBJ whole genome shotgun (WGS) entry which is preliminary data.</text>
</comment>
<dbReference type="Pfam" id="PF01757">
    <property type="entry name" value="Acyl_transf_3"/>
    <property type="match status" value="1"/>
</dbReference>
<dbReference type="InterPro" id="IPR050879">
    <property type="entry name" value="Acyltransferase_3"/>
</dbReference>
<feature type="transmembrane region" description="Helical" evidence="1">
    <location>
        <begin position="348"/>
        <end position="366"/>
    </location>
</feature>
<feature type="transmembrane region" description="Helical" evidence="1">
    <location>
        <begin position="34"/>
        <end position="53"/>
    </location>
</feature>
<keyword evidence="4" id="KW-0012">Acyltransferase</keyword>
<dbReference type="GO" id="GO:0016020">
    <property type="term" value="C:membrane"/>
    <property type="evidence" value="ECO:0007669"/>
    <property type="project" value="TreeGrafter"/>
</dbReference>
<dbReference type="GO" id="GO:0009103">
    <property type="term" value="P:lipopolysaccharide biosynthetic process"/>
    <property type="evidence" value="ECO:0007669"/>
    <property type="project" value="TreeGrafter"/>
</dbReference>
<organism evidence="4 5">
    <name type="scientific">Pseudomonas graminis</name>
    <dbReference type="NCBI Taxonomy" id="158627"/>
    <lineage>
        <taxon>Bacteria</taxon>
        <taxon>Pseudomonadati</taxon>
        <taxon>Pseudomonadota</taxon>
        <taxon>Gammaproteobacteria</taxon>
        <taxon>Pseudomonadales</taxon>
        <taxon>Pseudomonadaceae</taxon>
        <taxon>Pseudomonas</taxon>
    </lineage>
</organism>
<feature type="transmembrane region" description="Helical" evidence="1">
    <location>
        <begin position="245"/>
        <end position="263"/>
    </location>
</feature>
<feature type="transmembrane region" description="Helical" evidence="1">
    <location>
        <begin position="188"/>
        <end position="207"/>
    </location>
</feature>
<dbReference type="OrthoDB" id="9767863at2"/>
<sequence length="652" mass="72385">MHTFGNRRDIDGLRALAVVPVLLFHFGLGLSGGFVGVDVFFVISGYLITSIIFREISAGRFSFVDFWARRARRIVPAVTVVVLATLAFGWILLTPKDYAELGREVRYQSMFMSNLLFMRQDGYFDSASDFKPLLHTWSLAVEEQYYIFFPLLMVLATRYVRHWRWLLLGLLVLSFGLNIWAIKHKPEAAFFLLPMRAWELLCGAMLAVAPAPRRPLPSWMYQTVSLSGFAAVVLAMLSFDKTTQFPGWAALLPVMGTTAMIWANGHPASWVGRFLSIKPLVAIGLISYSLYLWHWPIHVYANAISADGISDLEAIGWILLTGALAWISWRFVELPFRERRVLAGRKPVLMGGLLTLAVLALMGQAVRSSDGVPQRLSGQALQYAQSREWSAGQMDCFLLGSKHSEGLDKLCRAGGNADAAPSHLVWGDSHAAALWPGVRSAAEQVHVPVWLASMSGCPPLVSTATSKRCQDFNALNVERVRAQKIPDVTLAARWSLYIYGLEDGNKSNVLLKHESIPRNEAYFADALKAQIAELRAAGAQVWLFKEVPQQRKGTIERLSSLARVGRSAAEVGRPAAELDGRQAFINHLFDTLSRADAGIHLIDPKPLLCEGGLCRAEVDGRSLYKDEDHLSDLGGEKMQLLFAPLLRETPRI</sequence>
<feature type="transmembrane region" description="Helical" evidence="1">
    <location>
        <begin position="74"/>
        <end position="93"/>
    </location>
</feature>
<keyword evidence="1" id="KW-0812">Transmembrane</keyword>
<dbReference type="Proteomes" id="UP000095143">
    <property type="component" value="Unassembled WGS sequence"/>
</dbReference>
<keyword evidence="4" id="KW-0808">Transferase</keyword>
<feature type="transmembrane region" description="Helical" evidence="1">
    <location>
        <begin position="219"/>
        <end position="239"/>
    </location>
</feature>
<evidence type="ECO:0000256" key="1">
    <source>
        <dbReference type="SAM" id="Phobius"/>
    </source>
</evidence>
<evidence type="ECO:0000313" key="5">
    <source>
        <dbReference type="Proteomes" id="UP000095143"/>
    </source>
</evidence>
<feature type="transmembrane region" description="Helical" evidence="1">
    <location>
        <begin position="275"/>
        <end position="294"/>
    </location>
</feature>
<feature type="transmembrane region" description="Helical" evidence="1">
    <location>
        <begin position="144"/>
        <end position="160"/>
    </location>
</feature>
<gene>
    <name evidence="4" type="ORF">BBI10_06010</name>
</gene>
<name>A0A1C2EBJ8_9PSED</name>
<proteinExistence type="predicted"/>
<dbReference type="RefSeq" id="WP_065987471.1">
    <property type="nucleotide sequence ID" value="NZ_MDEN01000055.1"/>
</dbReference>
<feature type="transmembrane region" description="Helical" evidence="1">
    <location>
        <begin position="165"/>
        <end position="182"/>
    </location>
</feature>
<feature type="transmembrane region" description="Helical" evidence="1">
    <location>
        <begin position="12"/>
        <end position="28"/>
    </location>
</feature>
<dbReference type="InterPro" id="IPR043968">
    <property type="entry name" value="SGNH"/>
</dbReference>
<dbReference type="InterPro" id="IPR002656">
    <property type="entry name" value="Acyl_transf_3_dom"/>
</dbReference>
<keyword evidence="1" id="KW-0472">Membrane</keyword>
<dbReference type="GO" id="GO:0016747">
    <property type="term" value="F:acyltransferase activity, transferring groups other than amino-acyl groups"/>
    <property type="evidence" value="ECO:0007669"/>
    <property type="project" value="InterPro"/>
</dbReference>
<dbReference type="AlphaFoldDB" id="A0A1C2EBJ8"/>
<dbReference type="EMBL" id="MDEN01000055">
    <property type="protein sequence ID" value="OCX24357.1"/>
    <property type="molecule type" value="Genomic_DNA"/>
</dbReference>
<keyword evidence="1" id="KW-1133">Transmembrane helix</keyword>
<feature type="domain" description="Acyltransferase 3" evidence="2">
    <location>
        <begin position="9"/>
        <end position="328"/>
    </location>
</feature>
<feature type="domain" description="SGNH" evidence="3">
    <location>
        <begin position="407"/>
        <end position="643"/>
    </location>
</feature>
<feature type="transmembrane region" description="Helical" evidence="1">
    <location>
        <begin position="314"/>
        <end position="336"/>
    </location>
</feature>
<evidence type="ECO:0000313" key="4">
    <source>
        <dbReference type="EMBL" id="OCX24357.1"/>
    </source>
</evidence>
<accession>A0A1C2EBJ8</accession>
<evidence type="ECO:0000259" key="3">
    <source>
        <dbReference type="Pfam" id="PF19040"/>
    </source>
</evidence>
<dbReference type="PANTHER" id="PTHR23028:SF53">
    <property type="entry name" value="ACYL_TRANSF_3 DOMAIN-CONTAINING PROTEIN"/>
    <property type="match status" value="1"/>
</dbReference>
<reference evidence="4 5" key="1">
    <citation type="submission" date="2016-08" db="EMBL/GenBank/DDBJ databases">
        <title>Whole genome sequence of Pseudomonas graminis strain UASWS1507, a potential biological control agent for agriculture.</title>
        <authorList>
            <person name="Crovadore J."/>
            <person name="Calmin G."/>
            <person name="Chablais R."/>
            <person name="Cochard B."/>
            <person name="Lefort F."/>
        </authorList>
    </citation>
    <scope>NUCLEOTIDE SEQUENCE [LARGE SCALE GENOMIC DNA]</scope>
    <source>
        <strain evidence="4 5">UASWS1507</strain>
    </source>
</reference>
<protein>
    <submittedName>
        <fullName evidence="4">Acyltransferase</fullName>
    </submittedName>
</protein>